<feature type="region of interest" description="Disordered" evidence="1">
    <location>
        <begin position="34"/>
        <end position="54"/>
    </location>
</feature>
<accession>A0ABQ9YXK9</accession>
<dbReference type="EMBL" id="JAOYFB010000001">
    <property type="protein sequence ID" value="KAK4005389.1"/>
    <property type="molecule type" value="Genomic_DNA"/>
</dbReference>
<comment type="caution">
    <text evidence="2">The sequence shown here is derived from an EMBL/GenBank/DDBJ whole genome shotgun (WGS) entry which is preliminary data.</text>
</comment>
<evidence type="ECO:0000256" key="1">
    <source>
        <dbReference type="SAM" id="MobiDB-lite"/>
    </source>
</evidence>
<name>A0ABQ9YXK9_9CRUS</name>
<keyword evidence="3" id="KW-1185">Reference proteome</keyword>
<evidence type="ECO:0000313" key="2">
    <source>
        <dbReference type="EMBL" id="KAK4005389.1"/>
    </source>
</evidence>
<protein>
    <submittedName>
        <fullName evidence="2">Uncharacterized protein</fullName>
    </submittedName>
</protein>
<gene>
    <name evidence="2" type="ORF">OUZ56_007103</name>
</gene>
<evidence type="ECO:0000313" key="3">
    <source>
        <dbReference type="Proteomes" id="UP001234178"/>
    </source>
</evidence>
<reference evidence="2 3" key="1">
    <citation type="journal article" date="2023" name="Nucleic Acids Res.">
        <title>The hologenome of Daphnia magna reveals possible DNA methylation and microbiome-mediated evolution of the host genome.</title>
        <authorList>
            <person name="Chaturvedi A."/>
            <person name="Li X."/>
            <person name="Dhandapani V."/>
            <person name="Marshall H."/>
            <person name="Kissane S."/>
            <person name="Cuenca-Cambronero M."/>
            <person name="Asole G."/>
            <person name="Calvet F."/>
            <person name="Ruiz-Romero M."/>
            <person name="Marangio P."/>
            <person name="Guigo R."/>
            <person name="Rago D."/>
            <person name="Mirbahai L."/>
            <person name="Eastwood N."/>
            <person name="Colbourne J.K."/>
            <person name="Zhou J."/>
            <person name="Mallon E."/>
            <person name="Orsini L."/>
        </authorList>
    </citation>
    <scope>NUCLEOTIDE SEQUENCE [LARGE SCALE GENOMIC DNA]</scope>
    <source>
        <strain evidence="2">LRV0_1</strain>
    </source>
</reference>
<sequence>MSKNSEKTWSQGYHIVPSTSKYLAGDPDLKFVVFDTSPDSNSEEEKTDPDLEEETRNLTWEVKSQNQQPVDSKETTHLIPQLTTADNDSVDYSSNTYNDIPLSPSTRKDIVEFLNCCIEGQVNIEDEC</sequence>
<proteinExistence type="predicted"/>
<feature type="compositionally biased region" description="Acidic residues" evidence="1">
    <location>
        <begin position="41"/>
        <end position="53"/>
    </location>
</feature>
<organism evidence="2 3">
    <name type="scientific">Daphnia magna</name>
    <dbReference type="NCBI Taxonomy" id="35525"/>
    <lineage>
        <taxon>Eukaryota</taxon>
        <taxon>Metazoa</taxon>
        <taxon>Ecdysozoa</taxon>
        <taxon>Arthropoda</taxon>
        <taxon>Crustacea</taxon>
        <taxon>Branchiopoda</taxon>
        <taxon>Diplostraca</taxon>
        <taxon>Cladocera</taxon>
        <taxon>Anomopoda</taxon>
        <taxon>Daphniidae</taxon>
        <taxon>Daphnia</taxon>
    </lineage>
</organism>
<dbReference type="Proteomes" id="UP001234178">
    <property type="component" value="Unassembled WGS sequence"/>
</dbReference>